<sequence length="54" mass="5528">MSRIVALSLTAVSLTGFGAAMSPDRSTRSFTVADSYGLGAPSLGVSIRAGPDRR</sequence>
<evidence type="ECO:0000313" key="1">
    <source>
        <dbReference type="EMBL" id="MBG6134460.1"/>
    </source>
</evidence>
<dbReference type="AlphaFoldDB" id="A0A8J7KDV3"/>
<gene>
    <name evidence="1" type="ORF">IW245_000654</name>
</gene>
<accession>A0A8J7KDV3</accession>
<dbReference type="EMBL" id="JADOUF010000001">
    <property type="protein sequence ID" value="MBG6134460.1"/>
    <property type="molecule type" value="Genomic_DNA"/>
</dbReference>
<evidence type="ECO:0000313" key="2">
    <source>
        <dbReference type="Proteomes" id="UP000622552"/>
    </source>
</evidence>
<proteinExistence type="predicted"/>
<name>A0A8J7KDV3_9ACTN</name>
<protein>
    <submittedName>
        <fullName evidence="1">Uncharacterized protein</fullName>
    </submittedName>
</protein>
<dbReference type="Proteomes" id="UP000622552">
    <property type="component" value="Unassembled WGS sequence"/>
</dbReference>
<dbReference type="RefSeq" id="WP_197001700.1">
    <property type="nucleotide sequence ID" value="NZ_BONS01000027.1"/>
</dbReference>
<organism evidence="1 2">
    <name type="scientific">Longispora fulva</name>
    <dbReference type="NCBI Taxonomy" id="619741"/>
    <lineage>
        <taxon>Bacteria</taxon>
        <taxon>Bacillati</taxon>
        <taxon>Actinomycetota</taxon>
        <taxon>Actinomycetes</taxon>
        <taxon>Micromonosporales</taxon>
        <taxon>Micromonosporaceae</taxon>
        <taxon>Longispora</taxon>
    </lineage>
</organism>
<comment type="caution">
    <text evidence="1">The sequence shown here is derived from an EMBL/GenBank/DDBJ whole genome shotgun (WGS) entry which is preliminary data.</text>
</comment>
<reference evidence="1" key="1">
    <citation type="submission" date="2020-11" db="EMBL/GenBank/DDBJ databases">
        <title>Sequencing the genomes of 1000 actinobacteria strains.</title>
        <authorList>
            <person name="Klenk H.-P."/>
        </authorList>
    </citation>
    <scope>NUCLEOTIDE SEQUENCE</scope>
    <source>
        <strain evidence="1">DSM 45356</strain>
    </source>
</reference>
<keyword evidence="2" id="KW-1185">Reference proteome</keyword>